<keyword evidence="5" id="KW-1185">Reference proteome</keyword>
<proteinExistence type="inferred from homology"/>
<evidence type="ECO:0000256" key="1">
    <source>
        <dbReference type="ARBA" id="ARBA00007017"/>
    </source>
</evidence>
<dbReference type="VEuPathDB" id="FungiDB:I303_05165"/>
<reference evidence="3" key="1">
    <citation type="submission" date="2013-07" db="EMBL/GenBank/DDBJ databases">
        <title>The Genome Sequence of Cryptococcus dejecticola CBS10117.</title>
        <authorList>
            <consortium name="The Broad Institute Genome Sequencing Platform"/>
            <person name="Cuomo C."/>
            <person name="Litvintseva A."/>
            <person name="Chen Y."/>
            <person name="Heitman J."/>
            <person name="Sun S."/>
            <person name="Springer D."/>
            <person name="Dromer F."/>
            <person name="Young S.K."/>
            <person name="Zeng Q."/>
            <person name="Gargeya S."/>
            <person name="Fitzgerald M."/>
            <person name="Abouelleil A."/>
            <person name="Alvarado L."/>
            <person name="Berlin A.M."/>
            <person name="Chapman S.B."/>
            <person name="Dewar J."/>
            <person name="Goldberg J."/>
            <person name="Griggs A."/>
            <person name="Gujja S."/>
            <person name="Hansen M."/>
            <person name="Howarth C."/>
            <person name="Imamovic A."/>
            <person name="Larimer J."/>
            <person name="McCowan C."/>
            <person name="Murphy C."/>
            <person name="Pearson M."/>
            <person name="Priest M."/>
            <person name="Roberts A."/>
            <person name="Saif S."/>
            <person name="Shea T."/>
            <person name="Sykes S."/>
            <person name="Wortman J."/>
            <person name="Nusbaum C."/>
            <person name="Birren B."/>
        </authorList>
    </citation>
    <scope>NUCLEOTIDE SEQUENCE [LARGE SCALE GENOMIC DNA]</scope>
    <source>
        <strain evidence="3">CBS 10117</strain>
    </source>
</reference>
<dbReference type="GO" id="GO:0031390">
    <property type="term" value="C:Ctf18 RFC-like complex"/>
    <property type="evidence" value="ECO:0007669"/>
    <property type="project" value="InterPro"/>
</dbReference>
<dbReference type="Proteomes" id="UP000078595">
    <property type="component" value="Chromosome 6"/>
</dbReference>
<comment type="similarity">
    <text evidence="1">Belongs to the DCC1 family.</text>
</comment>
<dbReference type="AlphaFoldDB" id="A0A1A6A2M2"/>
<evidence type="ECO:0000313" key="5">
    <source>
        <dbReference type="Proteomes" id="UP000078595"/>
    </source>
</evidence>
<dbReference type="GeneID" id="28968864"/>
<keyword evidence="2" id="KW-0235">DNA replication</keyword>
<dbReference type="GO" id="GO:0000775">
    <property type="term" value="C:chromosome, centromeric region"/>
    <property type="evidence" value="ECO:0007669"/>
    <property type="project" value="TreeGrafter"/>
</dbReference>
<evidence type="ECO:0000313" key="3">
    <source>
        <dbReference type="EMBL" id="OBR84307.1"/>
    </source>
</evidence>
<dbReference type="RefSeq" id="XP_018262149.1">
    <property type="nucleotide sequence ID" value="XM_018408458.1"/>
</dbReference>
<dbReference type="STRING" id="1296121.A0A1A6A2M2"/>
<dbReference type="GO" id="GO:0006260">
    <property type="term" value="P:DNA replication"/>
    <property type="evidence" value="ECO:0007669"/>
    <property type="project" value="UniProtKB-KW"/>
</dbReference>
<dbReference type="Pfam" id="PF09724">
    <property type="entry name" value="Dcc1"/>
    <property type="match status" value="1"/>
</dbReference>
<name>A0A1A6A2M2_9TREE</name>
<dbReference type="PANTHER" id="PTHR13395">
    <property type="entry name" value="SISTER CHROMATID COHESION PROTEIN DCC1-RELATED"/>
    <property type="match status" value="1"/>
</dbReference>
<dbReference type="GO" id="GO:0000785">
    <property type="term" value="C:chromatin"/>
    <property type="evidence" value="ECO:0007669"/>
    <property type="project" value="TreeGrafter"/>
</dbReference>
<evidence type="ECO:0000313" key="4">
    <source>
        <dbReference type="EMBL" id="WWC62793.1"/>
    </source>
</evidence>
<dbReference type="GO" id="GO:0034088">
    <property type="term" value="P:maintenance of mitotic sister chromatid cohesion"/>
    <property type="evidence" value="ECO:0007669"/>
    <property type="project" value="TreeGrafter"/>
</dbReference>
<dbReference type="OrthoDB" id="276989at2759"/>
<dbReference type="PANTHER" id="PTHR13395:SF6">
    <property type="entry name" value="SISTER CHROMATID COHESION PROTEIN DCC1"/>
    <property type="match status" value="1"/>
</dbReference>
<reference evidence="4" key="2">
    <citation type="submission" date="2013-07" db="EMBL/GenBank/DDBJ databases">
        <authorList>
            <consortium name="The Broad Institute Genome Sequencing Platform"/>
            <person name="Cuomo C."/>
            <person name="Litvintseva A."/>
            <person name="Chen Y."/>
            <person name="Heitman J."/>
            <person name="Sun S."/>
            <person name="Springer D."/>
            <person name="Dromer F."/>
            <person name="Young S.K."/>
            <person name="Zeng Q."/>
            <person name="Gargeya S."/>
            <person name="Fitzgerald M."/>
            <person name="Abouelleil A."/>
            <person name="Alvarado L."/>
            <person name="Berlin A.M."/>
            <person name="Chapman S.B."/>
            <person name="Dewar J."/>
            <person name="Goldberg J."/>
            <person name="Griggs A."/>
            <person name="Gujja S."/>
            <person name="Hansen M."/>
            <person name="Howarth C."/>
            <person name="Imamovic A."/>
            <person name="Larimer J."/>
            <person name="McCowan C."/>
            <person name="Murphy C."/>
            <person name="Pearson M."/>
            <person name="Priest M."/>
            <person name="Roberts A."/>
            <person name="Saif S."/>
            <person name="Shea T."/>
            <person name="Sykes S."/>
            <person name="Wortman J."/>
            <person name="Nusbaum C."/>
            <person name="Birren B."/>
        </authorList>
    </citation>
    <scope>NUCLEOTIDE SEQUENCE</scope>
    <source>
        <strain evidence="4">CBS 10117</strain>
    </source>
</reference>
<dbReference type="EMBL" id="KI894032">
    <property type="protein sequence ID" value="OBR84307.1"/>
    <property type="molecule type" value="Genomic_DNA"/>
</dbReference>
<dbReference type="KEGG" id="kdj:28968864"/>
<organism evidence="3">
    <name type="scientific">Kwoniella dejecticola CBS 10117</name>
    <dbReference type="NCBI Taxonomy" id="1296121"/>
    <lineage>
        <taxon>Eukaryota</taxon>
        <taxon>Fungi</taxon>
        <taxon>Dikarya</taxon>
        <taxon>Basidiomycota</taxon>
        <taxon>Agaricomycotina</taxon>
        <taxon>Tremellomycetes</taxon>
        <taxon>Tremellales</taxon>
        <taxon>Cryptococcaceae</taxon>
        <taxon>Kwoniella</taxon>
    </lineage>
</organism>
<dbReference type="InterPro" id="IPR019128">
    <property type="entry name" value="Dcc1"/>
</dbReference>
<evidence type="ECO:0000256" key="2">
    <source>
        <dbReference type="ARBA" id="ARBA00022705"/>
    </source>
</evidence>
<accession>A0A1A6A2M2</accession>
<sequence>MPVGSSLPQRSVVLRYPPATTSFINATGREGEGEAESEESYQLLELAPEIIKAVEASRSRLTSDSTTDKKDASIYPLTIKGKPSDDAVLCTPDSTFLLRTVGISNSILVCRTPSSSAANLDSIAESRSDTVKPTLQIRDTCHEILECVPISPNLERIRTILKESAWKGINSSSASLGKRKRGDAKEKKVKRWTRDQLNSVIQASDEELERGLRDRNVIEVDGKMLLLPPKELKELLSIILSLLTIHNTGPSTPNIAPSRQLISSLEDDHEVSPAITERVLRLFGHISPDQDENGLNWKCDIKRIVKCIGNGLLLGVREKKLDEFEREWKEEVGEEFGDEVDIKLLEGEYLISPAPMTSLTFSSPSPLITHFSLASLPLQPAQRFADLFLTRQKWSPEDILPFLKGLTRDGDVKARDKLVAKFVRVVKEKDGVWWYPRRSS</sequence>
<protein>
    <submittedName>
        <fullName evidence="3">Sister chromatid cohesion protein DCC1</fullName>
    </submittedName>
</protein>
<gene>
    <name evidence="3" type="ORF">I303_05165</name>
    <name evidence="4" type="ORF">I303_105390</name>
</gene>
<reference evidence="4" key="3">
    <citation type="submission" date="2024-02" db="EMBL/GenBank/DDBJ databases">
        <title>Comparative genomics of Cryptococcus and Kwoniella reveals pathogenesis evolution and contrasting modes of karyotype evolution via chromosome fusion or intercentromeric recombination.</title>
        <authorList>
            <person name="Coelho M.A."/>
            <person name="David-Palma M."/>
            <person name="Shea T."/>
            <person name="Bowers K."/>
            <person name="McGinley-Smith S."/>
            <person name="Mohammad A.W."/>
            <person name="Gnirke A."/>
            <person name="Yurkov A.M."/>
            <person name="Nowrousian M."/>
            <person name="Sun S."/>
            <person name="Cuomo C.A."/>
            <person name="Heitman J."/>
        </authorList>
    </citation>
    <scope>NUCLEOTIDE SEQUENCE</scope>
    <source>
        <strain evidence="4">CBS 10117</strain>
    </source>
</reference>
<dbReference type="EMBL" id="CP144535">
    <property type="protein sequence ID" value="WWC62793.1"/>
    <property type="molecule type" value="Genomic_DNA"/>
</dbReference>